<dbReference type="Pfam" id="PF00400">
    <property type="entry name" value="WD40"/>
    <property type="match status" value="3"/>
</dbReference>
<reference evidence="7 8" key="1">
    <citation type="submission" date="2016-10" db="EMBL/GenBank/DDBJ databases">
        <authorList>
            <person name="Cai Z."/>
        </authorList>
    </citation>
    <scope>NUCLEOTIDE SEQUENCE [LARGE SCALE GENOMIC DNA]</scope>
</reference>
<dbReference type="EMBL" id="FNXT01001180">
    <property type="protein sequence ID" value="SZX72983.1"/>
    <property type="molecule type" value="Genomic_DNA"/>
</dbReference>
<dbReference type="AlphaFoldDB" id="A0A383W6Z7"/>
<proteinExistence type="predicted"/>
<dbReference type="PANTHER" id="PTHR19865">
    <property type="entry name" value="U3 SMALL NUCLEOLAR RNA INTERACTING PROTEIN 2"/>
    <property type="match status" value="1"/>
</dbReference>
<accession>A0A383W6Z7</accession>
<feature type="repeat" description="WD" evidence="5">
    <location>
        <begin position="148"/>
        <end position="189"/>
    </location>
</feature>
<dbReference type="Proteomes" id="UP000256970">
    <property type="component" value="Unassembled WGS sequence"/>
</dbReference>
<evidence type="ECO:0000256" key="3">
    <source>
        <dbReference type="ARBA" id="ARBA00022737"/>
    </source>
</evidence>
<feature type="repeat" description="WD" evidence="5">
    <location>
        <begin position="258"/>
        <end position="299"/>
    </location>
</feature>
<evidence type="ECO:0000256" key="2">
    <source>
        <dbReference type="ARBA" id="ARBA00022574"/>
    </source>
</evidence>
<keyword evidence="8" id="KW-1185">Reference proteome</keyword>
<evidence type="ECO:0000313" key="8">
    <source>
        <dbReference type="Proteomes" id="UP000256970"/>
    </source>
</evidence>
<dbReference type="InterPro" id="IPR039241">
    <property type="entry name" value="Rrp9-like"/>
</dbReference>
<comment type="subcellular location">
    <subcellularLocation>
        <location evidence="1">Nucleus</location>
    </subcellularLocation>
</comment>
<feature type="region of interest" description="Disordered" evidence="6">
    <location>
        <begin position="1"/>
        <end position="59"/>
    </location>
</feature>
<dbReference type="GO" id="GO:0034511">
    <property type="term" value="F:U3 snoRNA binding"/>
    <property type="evidence" value="ECO:0007669"/>
    <property type="project" value="InterPro"/>
</dbReference>
<dbReference type="SUPFAM" id="SSF50998">
    <property type="entry name" value="Quinoprotein alcohol dehydrogenase-like"/>
    <property type="match status" value="1"/>
</dbReference>
<dbReference type="PROSITE" id="PS50294">
    <property type="entry name" value="WD_REPEATS_REGION"/>
    <property type="match status" value="1"/>
</dbReference>
<evidence type="ECO:0000256" key="1">
    <source>
        <dbReference type="ARBA" id="ARBA00004123"/>
    </source>
</evidence>
<keyword evidence="4" id="KW-0539">Nucleus</keyword>
<protein>
    <submittedName>
        <fullName evidence="7">Uncharacterized protein</fullName>
    </submittedName>
</protein>
<dbReference type="Gene3D" id="2.130.10.10">
    <property type="entry name" value="YVTN repeat-like/Quinoprotein amine dehydrogenase"/>
    <property type="match status" value="1"/>
</dbReference>
<evidence type="ECO:0000256" key="4">
    <source>
        <dbReference type="ARBA" id="ARBA00023242"/>
    </source>
</evidence>
<gene>
    <name evidence="7" type="ORF">BQ4739_LOCUS13111</name>
</gene>
<organism evidence="7 8">
    <name type="scientific">Tetradesmus obliquus</name>
    <name type="common">Green alga</name>
    <name type="synonym">Acutodesmus obliquus</name>
    <dbReference type="NCBI Taxonomy" id="3088"/>
    <lineage>
        <taxon>Eukaryota</taxon>
        <taxon>Viridiplantae</taxon>
        <taxon>Chlorophyta</taxon>
        <taxon>core chlorophytes</taxon>
        <taxon>Chlorophyceae</taxon>
        <taxon>CS clade</taxon>
        <taxon>Sphaeropleales</taxon>
        <taxon>Scenedesmaceae</taxon>
        <taxon>Tetradesmus</taxon>
    </lineage>
</organism>
<keyword evidence="2 5" id="KW-0853">WD repeat</keyword>
<dbReference type="PROSITE" id="PS50082">
    <property type="entry name" value="WD_REPEATS_2"/>
    <property type="match status" value="2"/>
</dbReference>
<dbReference type="SMART" id="SM00320">
    <property type="entry name" value="WD40"/>
    <property type="match status" value="6"/>
</dbReference>
<dbReference type="PANTHER" id="PTHR19865:SF0">
    <property type="entry name" value="U3 SMALL NUCLEOLAR RNA-INTERACTING PROTEIN 2"/>
    <property type="match status" value="1"/>
</dbReference>
<dbReference type="STRING" id="3088.A0A383W6Z7"/>
<dbReference type="InterPro" id="IPR011047">
    <property type="entry name" value="Quinoprotein_ADH-like_sf"/>
</dbReference>
<dbReference type="InterPro" id="IPR015943">
    <property type="entry name" value="WD40/YVTN_repeat-like_dom_sf"/>
</dbReference>
<evidence type="ECO:0000256" key="6">
    <source>
        <dbReference type="SAM" id="MobiDB-lite"/>
    </source>
</evidence>
<evidence type="ECO:0000313" key="7">
    <source>
        <dbReference type="EMBL" id="SZX72983.1"/>
    </source>
</evidence>
<name>A0A383W6Z7_TETOB</name>
<evidence type="ECO:0000256" key="5">
    <source>
        <dbReference type="PROSITE-ProRule" id="PRU00221"/>
    </source>
</evidence>
<sequence length="551" mass="57990">MAKRSTKAAAGAGRKRSRKEDDADENANFFLVDDDEAKNRQQESEEDEEQQETAEQKRIRLARAYLEDLRAATQGGDDEDDADGAAAAAGLDDDELAEKLRQDALEAQGRLQRRLAHRLLLPQQAAAAATSSSSSRSSGVLYGSGRFSRAHRLSPTALALTADEAVAFTVSKDGSILKWDVETMQRTQLVRPGSKAAKAAAAAAGTTADWVQKGPRMNATSSLLAAAVSSDGRYLAVGGGDKMVHVFEAGSGTHVQSYPGHRDQVSGLAFREGTHTLYSSGFDRTVKIWSLDDGAYVDTLFGHQAEVFALDAARAERVVSVGHDHTCRLWKIPEESHLVLWKIPEESHLVFRSPSMAQYAVSYVTGNEWVSGGADGSLQVWNTMKKKPQSVYRNAHVSRSSGAAAAAAPADAGPDAAVAAADADAADAAVAAGLPSKGSWSTAGVDTPGWIQSIAACKGSEIVASGAGDGFIRLWAVQPSRHGGAGSLKPVGALPAAGFVNGLALGRSGRLCVAALGQEPRLGRWGRVGNARNGLLVHRWELADDGASDGE</sequence>
<dbReference type="GO" id="GO:0032040">
    <property type="term" value="C:small-subunit processome"/>
    <property type="evidence" value="ECO:0007669"/>
    <property type="project" value="TreeGrafter"/>
</dbReference>
<keyword evidence="3" id="KW-0677">Repeat</keyword>
<dbReference type="InterPro" id="IPR001680">
    <property type="entry name" value="WD40_rpt"/>
</dbReference>